<dbReference type="Proteomes" id="UP000288086">
    <property type="component" value="Unassembled WGS sequence"/>
</dbReference>
<name>A0A444J0F3_9BACT</name>
<sequence length="114" mass="12831">MLTTLIKQHLFNQKRMDDNVNNADNTAGVAWAKDNRFILPKNQAPSWGQAKSPLNVLPTLPACCSVFLLLKKSIMPDRNIDQGPEHMVMVLLHAAMFLNQPIHIGRIHIFPNHG</sequence>
<comment type="caution">
    <text evidence="1">The sequence shown here is derived from an EMBL/GenBank/DDBJ whole genome shotgun (WGS) entry which is preliminary data.</text>
</comment>
<accession>A0A444J0F3</accession>
<organism evidence="1 2">
    <name type="scientific">Candidatus Electrothrix communis</name>
    <dbReference type="NCBI Taxonomy" id="1859133"/>
    <lineage>
        <taxon>Bacteria</taxon>
        <taxon>Pseudomonadati</taxon>
        <taxon>Thermodesulfobacteriota</taxon>
        <taxon>Desulfobulbia</taxon>
        <taxon>Desulfobulbales</taxon>
        <taxon>Desulfobulbaceae</taxon>
        <taxon>Candidatus Electrothrix</taxon>
    </lineage>
</organism>
<protein>
    <submittedName>
        <fullName evidence="1">Uncharacterized protein</fullName>
    </submittedName>
</protein>
<dbReference type="EMBL" id="MTKP01000267">
    <property type="protein sequence ID" value="RWX46619.1"/>
    <property type="molecule type" value="Genomic_DNA"/>
</dbReference>
<reference evidence="1 2" key="1">
    <citation type="submission" date="2017-01" db="EMBL/GenBank/DDBJ databases">
        <title>The cable genome- insights into the physiology and evolution of filamentous bacteria capable of sulfide oxidation via long distance electron transfer.</title>
        <authorList>
            <person name="Schreiber L."/>
            <person name="Bjerg J.T."/>
            <person name="Boggild A."/>
            <person name="Van De Vossenberg J."/>
            <person name="Meysman F."/>
            <person name="Nielsen L.P."/>
            <person name="Schramm A."/>
            <person name="Kjeldsen K.U."/>
        </authorList>
    </citation>
    <scope>NUCLEOTIDE SEQUENCE [LARGE SCALE GENOMIC DNA]</scope>
    <source>
        <strain evidence="1">A1</strain>
    </source>
</reference>
<proteinExistence type="predicted"/>
<keyword evidence="2" id="KW-1185">Reference proteome</keyword>
<evidence type="ECO:0000313" key="1">
    <source>
        <dbReference type="EMBL" id="RWX46619.1"/>
    </source>
</evidence>
<evidence type="ECO:0000313" key="2">
    <source>
        <dbReference type="Proteomes" id="UP000288086"/>
    </source>
</evidence>
<gene>
    <name evidence="1" type="ORF">VT98_12672</name>
</gene>
<dbReference type="AlphaFoldDB" id="A0A444J0F3"/>